<protein>
    <recommendedName>
        <fullName evidence="19">Trifunctional enzyme subunit beta, mitochondrial</fullName>
        <ecNumber evidence="17">2.3.1.155</ecNumber>
        <ecNumber evidence="18">2.3.1.16</ecNumber>
    </recommendedName>
    <alternativeName>
        <fullName evidence="20">TP-beta</fullName>
    </alternativeName>
</protein>
<dbReference type="InterPro" id="IPR016039">
    <property type="entry name" value="Thiolase-like"/>
</dbReference>
<keyword evidence="7" id="KW-1000">Mitochondrion outer membrane</keyword>
<dbReference type="GeneTree" id="ENSGT01030000234626"/>
<evidence type="ECO:0000256" key="22">
    <source>
        <dbReference type="ARBA" id="ARBA00046418"/>
    </source>
</evidence>
<dbReference type="PANTHER" id="PTHR18919">
    <property type="entry name" value="ACETYL-COA C-ACYLTRANSFERASE"/>
    <property type="match status" value="1"/>
</dbReference>
<comment type="catalytic activity">
    <reaction evidence="26">
        <text>butanoyl-CoA + acetyl-CoA = 3-oxohexanoyl-CoA + CoA</text>
        <dbReference type="Rhea" id="RHEA:31111"/>
        <dbReference type="ChEBI" id="CHEBI:57287"/>
        <dbReference type="ChEBI" id="CHEBI:57288"/>
        <dbReference type="ChEBI" id="CHEBI:57371"/>
        <dbReference type="ChEBI" id="CHEBI:62418"/>
    </reaction>
    <physiologicalReaction direction="right-to-left" evidence="26">
        <dbReference type="Rhea" id="RHEA:31113"/>
    </physiologicalReaction>
</comment>
<keyword evidence="15" id="KW-0472">Membrane</keyword>
<dbReference type="GO" id="GO:0050633">
    <property type="term" value="F:acetyl-CoA C-myristoyltransferase activity"/>
    <property type="evidence" value="ECO:0007669"/>
    <property type="project" value="UniProtKB-EC"/>
</dbReference>
<comment type="similarity">
    <text evidence="5 30">Belongs to the thiolase-like superfamily. Thiolase family.</text>
</comment>
<evidence type="ECO:0000256" key="2">
    <source>
        <dbReference type="ARBA" id="ARBA00004273"/>
    </source>
</evidence>
<dbReference type="InterPro" id="IPR002155">
    <property type="entry name" value="Thiolase"/>
</dbReference>
<evidence type="ECO:0000259" key="32">
    <source>
        <dbReference type="Pfam" id="PF00108"/>
    </source>
</evidence>
<evidence type="ECO:0000256" key="17">
    <source>
        <dbReference type="ARBA" id="ARBA00024058"/>
    </source>
</evidence>
<evidence type="ECO:0000256" key="23">
    <source>
        <dbReference type="ARBA" id="ARBA00047485"/>
    </source>
</evidence>
<evidence type="ECO:0000256" key="21">
    <source>
        <dbReference type="ARBA" id="ARBA00045672"/>
    </source>
</evidence>
<keyword evidence="16 30" id="KW-0012">Acyltransferase</keyword>
<dbReference type="GO" id="GO:0005741">
    <property type="term" value="C:mitochondrial outer membrane"/>
    <property type="evidence" value="ECO:0007669"/>
    <property type="project" value="UniProtKB-SubCell"/>
</dbReference>
<dbReference type="CDD" id="cd00751">
    <property type="entry name" value="thiolase"/>
    <property type="match status" value="1"/>
</dbReference>
<evidence type="ECO:0000256" key="29">
    <source>
        <dbReference type="ARBA" id="ARBA00049542"/>
    </source>
</evidence>
<evidence type="ECO:0000256" key="30">
    <source>
        <dbReference type="RuleBase" id="RU003557"/>
    </source>
</evidence>
<evidence type="ECO:0000256" key="27">
    <source>
        <dbReference type="ARBA" id="ARBA00049178"/>
    </source>
</evidence>
<evidence type="ECO:0000256" key="10">
    <source>
        <dbReference type="ARBA" id="ARBA00022832"/>
    </source>
</evidence>
<evidence type="ECO:0000256" key="6">
    <source>
        <dbReference type="ARBA" id="ARBA00022679"/>
    </source>
</evidence>
<sequence length="463" mass="49802">MASMLMNPLRSFLFTFVFPLTLSVSVSPVQTKSKKTLAKPGVKNIVLVDGVRTPFLTSGTTYADLMPHDLARAALQGLLHRTSLPKDAVDYVIYGTVIQEVKTSNVAREASLGAGFSDKIPCHTVTMACISSNVAMTTAGMIAAGQCDAIVAGGVEFMSDVPIRHSRKMRKTMLALNRAKTLGQRLSLIGSIRMAHLTPELPAVAEFSTAETMGHSADRLAAAFGVSRLEQDEFALRSHTLAKQAQDSGLLSDVISFKVPGRDMVSKDNGIRPSSMEQLAKLKPAFIKPHGTVTAANSSFLTDGASAVLIMSEEKALAMGYKPKAYLRDFVYVSQDPKDQLLLGPTYGTPKVLERAGLTMNDIDVFEFHEAFAGQIMANLKAMDSDWFAQTYMGRKTKVGTPPMEKFNLWGGSLSLGHPFGATGCRLVTTVAHRLQKEGGQYGLVAACAAGGQLSMKVKQAYP</sequence>
<evidence type="ECO:0000256" key="25">
    <source>
        <dbReference type="ARBA" id="ARBA00048004"/>
    </source>
</evidence>
<evidence type="ECO:0000256" key="9">
    <source>
        <dbReference type="ARBA" id="ARBA00022824"/>
    </source>
</evidence>
<reference evidence="34" key="3">
    <citation type="submission" date="2025-08" db="UniProtKB">
        <authorList>
            <consortium name="Ensembl"/>
        </authorList>
    </citation>
    <scope>IDENTIFICATION</scope>
</reference>
<dbReference type="GO" id="GO:0005743">
    <property type="term" value="C:mitochondrial inner membrane"/>
    <property type="evidence" value="ECO:0007669"/>
    <property type="project" value="UniProtKB-SubCell"/>
</dbReference>
<comment type="catalytic activity">
    <reaction evidence="24">
        <text>hexanoyl-CoA + acetyl-CoA = 3-oxooctanoyl-CoA + CoA</text>
        <dbReference type="Rhea" id="RHEA:31203"/>
        <dbReference type="ChEBI" id="CHEBI:57287"/>
        <dbReference type="ChEBI" id="CHEBI:57288"/>
        <dbReference type="ChEBI" id="CHEBI:62619"/>
        <dbReference type="ChEBI" id="CHEBI:62620"/>
    </reaction>
    <physiologicalReaction direction="right-to-left" evidence="24">
        <dbReference type="Rhea" id="RHEA:31205"/>
    </physiologicalReaction>
</comment>
<accession>A0A6Q2Z856</accession>
<feature type="domain" description="Thiolase N-terminal" evidence="32">
    <location>
        <begin position="45"/>
        <end position="314"/>
    </location>
</feature>
<dbReference type="FunFam" id="3.40.47.10:FF:000020">
    <property type="entry name" value="Putative trifunctional enzyme subunit beta mitochondrial"/>
    <property type="match status" value="1"/>
</dbReference>
<keyword evidence="13" id="KW-0443">Lipid metabolism</keyword>
<dbReference type="GO" id="GO:0003988">
    <property type="term" value="F:acetyl-CoA C-acyltransferase activity"/>
    <property type="evidence" value="ECO:0007669"/>
    <property type="project" value="UniProtKB-EC"/>
</dbReference>
<dbReference type="InterPro" id="IPR020613">
    <property type="entry name" value="Thiolase_CS"/>
</dbReference>
<keyword evidence="8" id="KW-0999">Mitochondrion inner membrane</keyword>
<dbReference type="Bgee" id="ENSELUG00000008448">
    <property type="expression patterns" value="Expressed in heart and 15 other cell types or tissues"/>
</dbReference>
<evidence type="ECO:0000256" key="3">
    <source>
        <dbReference type="ARBA" id="ARBA00004294"/>
    </source>
</evidence>
<dbReference type="Proteomes" id="UP000265140">
    <property type="component" value="Chromosome 18"/>
</dbReference>
<feature type="chain" id="PRO_5044280694" description="Trifunctional enzyme subunit beta, mitochondrial" evidence="31">
    <location>
        <begin position="24"/>
        <end position="463"/>
    </location>
</feature>
<dbReference type="GO" id="GO:0005783">
    <property type="term" value="C:endoplasmic reticulum"/>
    <property type="evidence" value="ECO:0007669"/>
    <property type="project" value="UniProtKB-SubCell"/>
</dbReference>
<evidence type="ECO:0000256" key="26">
    <source>
        <dbReference type="ARBA" id="ARBA00048553"/>
    </source>
</evidence>
<dbReference type="NCBIfam" id="TIGR01930">
    <property type="entry name" value="AcCoA-C-Actrans"/>
    <property type="match status" value="1"/>
</dbReference>
<feature type="domain" description="Thiolase C-terminal" evidence="33">
    <location>
        <begin position="321"/>
        <end position="454"/>
    </location>
</feature>
<dbReference type="SUPFAM" id="SSF53901">
    <property type="entry name" value="Thiolase-like"/>
    <property type="match status" value="2"/>
</dbReference>
<keyword evidence="6 30" id="KW-0808">Transferase</keyword>
<evidence type="ECO:0000256" key="16">
    <source>
        <dbReference type="ARBA" id="ARBA00023315"/>
    </source>
</evidence>
<comment type="subunit">
    <text evidence="22">Heterotetramer of 2 alpha/HADHA and 2 beta/HADHB subunits; forms the mitochondrial trifunctional enzyme. Also purified as higher order heterooligomers including a 4 alpha/HADHA and 4 beta/HADHB heterooligomer which physiological significance remains unclear. The mitochondrial trifunctional enzyme interacts with MTLN. Interacts with RSAD2/viperin.</text>
</comment>
<comment type="function">
    <text evidence="21">Mitochondrial trifunctional enzyme catalyzes the last three of the four reactions of the mitochondrial beta-oxidation pathway. The mitochondrial beta-oxidation pathway is the major energy-producing process in tissues and is performed through four consecutive reactions breaking down fatty acids into acetyl-CoA. Among the enzymes involved in this pathway, the trifunctional enzyme exhibits specificity for long-chain fatty acids. Mitochondrial trifunctional enzyme is a heterotetrameric complex composed of two proteins, the trifunctional enzyme subunit alpha/HADHA carries the 2,3-enoyl-CoA hydratase and the 3-hydroxyacyl-CoA dehydrogenase activities, while the trifunctional enzyme subunit beta/HADHB described here bears the 3-ketoacyl-CoA thiolase activity.</text>
</comment>
<keyword evidence="9" id="KW-0256">Endoplasmic reticulum</keyword>
<evidence type="ECO:0000256" key="31">
    <source>
        <dbReference type="SAM" id="SignalP"/>
    </source>
</evidence>
<evidence type="ECO:0000256" key="7">
    <source>
        <dbReference type="ARBA" id="ARBA00022787"/>
    </source>
</evidence>
<dbReference type="Ensembl" id="ENSELUT00000084667.2">
    <property type="protein sequence ID" value="ENSELUP00000073907.2"/>
    <property type="gene ID" value="ENSELUG00000008448.3"/>
</dbReference>
<evidence type="ECO:0000313" key="34">
    <source>
        <dbReference type="Ensembl" id="ENSELUP00000073907.2"/>
    </source>
</evidence>
<comment type="catalytic activity">
    <reaction evidence="23">
        <text>tetradecanoyl-CoA + acetyl-CoA = 3-oxohexadecanoyl-CoA + CoA</text>
        <dbReference type="Rhea" id="RHEA:18161"/>
        <dbReference type="ChEBI" id="CHEBI:57287"/>
        <dbReference type="ChEBI" id="CHEBI:57288"/>
        <dbReference type="ChEBI" id="CHEBI:57349"/>
        <dbReference type="ChEBI" id="CHEBI:57385"/>
        <dbReference type="EC" id="2.3.1.155"/>
    </reaction>
    <physiologicalReaction direction="right-to-left" evidence="23">
        <dbReference type="Rhea" id="RHEA:18163"/>
    </physiologicalReaction>
</comment>
<dbReference type="GO" id="GO:0016507">
    <property type="term" value="C:mitochondrial fatty acid beta-oxidation multienzyme complex"/>
    <property type="evidence" value="ECO:0007669"/>
    <property type="project" value="UniProtKB-ARBA"/>
</dbReference>
<dbReference type="Pfam" id="PF02803">
    <property type="entry name" value="Thiolase_C"/>
    <property type="match status" value="1"/>
</dbReference>
<evidence type="ECO:0000256" key="13">
    <source>
        <dbReference type="ARBA" id="ARBA00023098"/>
    </source>
</evidence>
<reference evidence="35" key="1">
    <citation type="journal article" date="2014" name="PLoS ONE">
        <title>The genome and linkage map of the northern pike (Esox lucius): conserved synteny revealed between the salmonid sister group and the Neoteleostei.</title>
        <authorList>
            <person name="Rondeau E.B."/>
            <person name="Minkley D.R."/>
            <person name="Leong J.S."/>
            <person name="Messmer A.M."/>
            <person name="Jantzen J.R."/>
            <person name="von Schalburg K.R."/>
            <person name="Lemon C."/>
            <person name="Bird N.H."/>
            <person name="Koop B.F."/>
        </authorList>
    </citation>
    <scope>NUCLEOTIDE SEQUENCE</scope>
</reference>
<keyword evidence="11" id="KW-0809">Transit peptide</keyword>
<evidence type="ECO:0000256" key="14">
    <source>
        <dbReference type="ARBA" id="ARBA00023128"/>
    </source>
</evidence>
<evidence type="ECO:0000256" key="4">
    <source>
        <dbReference type="ARBA" id="ARBA00005189"/>
    </source>
</evidence>
<name>A0A6Q2Z856_ESOLU</name>
<evidence type="ECO:0000256" key="12">
    <source>
        <dbReference type="ARBA" id="ARBA00022990"/>
    </source>
</evidence>
<evidence type="ECO:0000256" key="28">
    <source>
        <dbReference type="ARBA" id="ARBA00049270"/>
    </source>
</evidence>
<dbReference type="PANTHER" id="PTHR18919:SF153">
    <property type="entry name" value="TRIFUNCTIONAL ENZYME SUBUNIT BETA, MITOCHONDRIAL"/>
    <property type="match status" value="1"/>
</dbReference>
<dbReference type="EC" id="2.3.1.155" evidence="17"/>
<evidence type="ECO:0000256" key="20">
    <source>
        <dbReference type="ARBA" id="ARBA00043259"/>
    </source>
</evidence>
<comment type="catalytic activity">
    <reaction evidence="29">
        <text>octanoyl-CoA + acetyl-CoA = 3-oxodecanoyl-CoA + CoA</text>
        <dbReference type="Rhea" id="RHEA:31087"/>
        <dbReference type="ChEBI" id="CHEBI:57287"/>
        <dbReference type="ChEBI" id="CHEBI:57288"/>
        <dbReference type="ChEBI" id="CHEBI:57386"/>
        <dbReference type="ChEBI" id="CHEBI:62548"/>
    </reaction>
    <physiologicalReaction direction="right-to-left" evidence="29">
        <dbReference type="Rhea" id="RHEA:31089"/>
    </physiologicalReaction>
</comment>
<evidence type="ECO:0000256" key="11">
    <source>
        <dbReference type="ARBA" id="ARBA00022946"/>
    </source>
</evidence>
<evidence type="ECO:0000256" key="15">
    <source>
        <dbReference type="ARBA" id="ARBA00023136"/>
    </source>
</evidence>
<keyword evidence="31" id="KW-0732">Signal</keyword>
<evidence type="ECO:0000256" key="5">
    <source>
        <dbReference type="ARBA" id="ARBA00010982"/>
    </source>
</evidence>
<keyword evidence="35" id="KW-1185">Reference proteome</keyword>
<evidence type="ECO:0000259" key="33">
    <source>
        <dbReference type="Pfam" id="PF02803"/>
    </source>
</evidence>
<dbReference type="GO" id="GO:0006635">
    <property type="term" value="P:fatty acid beta-oxidation"/>
    <property type="evidence" value="ECO:0007669"/>
    <property type="project" value="TreeGrafter"/>
</dbReference>
<comment type="subcellular location">
    <subcellularLocation>
        <location evidence="1">Endoplasmic reticulum</location>
    </subcellularLocation>
    <subcellularLocation>
        <location evidence="2">Mitochondrion inner membrane</location>
    </subcellularLocation>
    <subcellularLocation>
        <location evidence="3">Mitochondrion outer membrane</location>
    </subcellularLocation>
</comment>
<evidence type="ECO:0000313" key="35">
    <source>
        <dbReference type="Proteomes" id="UP000265140"/>
    </source>
</evidence>
<keyword evidence="14" id="KW-0496">Mitochondrion</keyword>
<keyword evidence="12" id="KW-0007">Acetylation</keyword>
<comment type="catalytic activity">
    <reaction evidence="28">
        <text>dodecanoyl-CoA + acetyl-CoA = 3-oxotetradecanoyl-CoA + CoA</text>
        <dbReference type="Rhea" id="RHEA:31091"/>
        <dbReference type="ChEBI" id="CHEBI:57287"/>
        <dbReference type="ChEBI" id="CHEBI:57288"/>
        <dbReference type="ChEBI" id="CHEBI:57375"/>
        <dbReference type="ChEBI" id="CHEBI:62543"/>
    </reaction>
    <physiologicalReaction direction="right-to-left" evidence="28">
        <dbReference type="Rhea" id="RHEA:31093"/>
    </physiologicalReaction>
</comment>
<gene>
    <name evidence="34" type="primary">HADHB</name>
</gene>
<feature type="signal peptide" evidence="31">
    <location>
        <begin position="1"/>
        <end position="23"/>
    </location>
</feature>
<evidence type="ECO:0000256" key="1">
    <source>
        <dbReference type="ARBA" id="ARBA00004240"/>
    </source>
</evidence>
<reference evidence="34" key="4">
    <citation type="submission" date="2025-09" db="UniProtKB">
        <authorList>
            <consortium name="Ensembl"/>
        </authorList>
    </citation>
    <scope>IDENTIFICATION</scope>
</reference>
<dbReference type="Gene3D" id="3.40.47.10">
    <property type="match status" value="1"/>
</dbReference>
<proteinExistence type="inferred from homology"/>
<comment type="catalytic activity">
    <reaction evidence="27">
        <text>an acyl-CoA + acetyl-CoA = a 3-oxoacyl-CoA + CoA</text>
        <dbReference type="Rhea" id="RHEA:21564"/>
        <dbReference type="ChEBI" id="CHEBI:57287"/>
        <dbReference type="ChEBI" id="CHEBI:57288"/>
        <dbReference type="ChEBI" id="CHEBI:58342"/>
        <dbReference type="ChEBI" id="CHEBI:90726"/>
        <dbReference type="EC" id="2.3.1.16"/>
    </reaction>
    <physiologicalReaction direction="right-to-left" evidence="27">
        <dbReference type="Rhea" id="RHEA:21566"/>
    </physiologicalReaction>
</comment>
<comment type="pathway">
    <text evidence="4">Lipid metabolism.</text>
</comment>
<dbReference type="AlphaFoldDB" id="A0A6Q2Z856"/>
<evidence type="ECO:0000256" key="24">
    <source>
        <dbReference type="ARBA" id="ARBA00048001"/>
    </source>
</evidence>
<comment type="catalytic activity">
    <reaction evidence="25">
        <text>decanoyl-CoA + acetyl-CoA = 3-oxododecanoyl-CoA + CoA</text>
        <dbReference type="Rhea" id="RHEA:31183"/>
        <dbReference type="ChEBI" id="CHEBI:57287"/>
        <dbReference type="ChEBI" id="CHEBI:57288"/>
        <dbReference type="ChEBI" id="CHEBI:61430"/>
        <dbReference type="ChEBI" id="CHEBI:62615"/>
    </reaction>
    <physiologicalReaction direction="right-to-left" evidence="25">
        <dbReference type="Rhea" id="RHEA:31185"/>
    </physiologicalReaction>
</comment>
<dbReference type="InterPro" id="IPR020617">
    <property type="entry name" value="Thiolase_C"/>
</dbReference>
<dbReference type="EC" id="2.3.1.16" evidence="18"/>
<dbReference type="InterPro" id="IPR020616">
    <property type="entry name" value="Thiolase_N"/>
</dbReference>
<evidence type="ECO:0000256" key="19">
    <source>
        <dbReference type="ARBA" id="ARBA00039414"/>
    </source>
</evidence>
<dbReference type="Pfam" id="PF00108">
    <property type="entry name" value="Thiolase_N"/>
    <property type="match status" value="1"/>
</dbReference>
<evidence type="ECO:0000256" key="18">
    <source>
        <dbReference type="ARBA" id="ARBA00024073"/>
    </source>
</evidence>
<evidence type="ECO:0000256" key="8">
    <source>
        <dbReference type="ARBA" id="ARBA00022792"/>
    </source>
</evidence>
<reference evidence="34" key="2">
    <citation type="submission" date="2020-02" db="EMBL/GenBank/DDBJ databases">
        <title>Esox lucius (northern pike) genome, fEsoLuc1, primary haplotype.</title>
        <authorList>
            <person name="Myers G."/>
            <person name="Karagic N."/>
            <person name="Meyer A."/>
            <person name="Pippel M."/>
            <person name="Reichard M."/>
            <person name="Winkler S."/>
            <person name="Tracey A."/>
            <person name="Sims Y."/>
            <person name="Howe K."/>
            <person name="Rhie A."/>
            <person name="Formenti G."/>
            <person name="Durbin R."/>
            <person name="Fedrigo O."/>
            <person name="Jarvis E.D."/>
        </authorList>
    </citation>
    <scope>NUCLEOTIDE SEQUENCE [LARGE SCALE GENOMIC DNA]</scope>
</reference>
<keyword evidence="10" id="KW-0276">Fatty acid metabolism</keyword>
<organism evidence="34 35">
    <name type="scientific">Esox lucius</name>
    <name type="common">Northern pike</name>
    <dbReference type="NCBI Taxonomy" id="8010"/>
    <lineage>
        <taxon>Eukaryota</taxon>
        <taxon>Metazoa</taxon>
        <taxon>Chordata</taxon>
        <taxon>Craniata</taxon>
        <taxon>Vertebrata</taxon>
        <taxon>Euteleostomi</taxon>
        <taxon>Actinopterygii</taxon>
        <taxon>Neopterygii</taxon>
        <taxon>Teleostei</taxon>
        <taxon>Protacanthopterygii</taxon>
        <taxon>Esociformes</taxon>
        <taxon>Esocidae</taxon>
        <taxon>Esox</taxon>
    </lineage>
</organism>
<dbReference type="PROSITE" id="PS00737">
    <property type="entry name" value="THIOLASE_2"/>
    <property type="match status" value="1"/>
</dbReference>